<feature type="domain" description="Protein kinase" evidence="2">
    <location>
        <begin position="45"/>
        <end position="354"/>
    </location>
</feature>
<reference evidence="4" key="1">
    <citation type="submission" date="2024-06" db="EMBL/GenBank/DDBJ databases">
        <title>Multi-omics analyses provide insights into the biosynthesis of the anticancer antibiotic pleurotin in Hohenbuehelia grisea.</title>
        <authorList>
            <person name="Weaver J.A."/>
            <person name="Alberti F."/>
        </authorList>
    </citation>
    <scope>NUCLEOTIDE SEQUENCE [LARGE SCALE GENOMIC DNA]</scope>
    <source>
        <strain evidence="4">T-177</strain>
    </source>
</reference>
<dbReference type="SUPFAM" id="SSF56112">
    <property type="entry name" value="Protein kinase-like (PK-like)"/>
    <property type="match status" value="1"/>
</dbReference>
<organism evidence="3 4">
    <name type="scientific">Hohenbuehelia grisea</name>
    <dbReference type="NCBI Taxonomy" id="104357"/>
    <lineage>
        <taxon>Eukaryota</taxon>
        <taxon>Fungi</taxon>
        <taxon>Dikarya</taxon>
        <taxon>Basidiomycota</taxon>
        <taxon>Agaricomycotina</taxon>
        <taxon>Agaricomycetes</taxon>
        <taxon>Agaricomycetidae</taxon>
        <taxon>Agaricales</taxon>
        <taxon>Pleurotineae</taxon>
        <taxon>Pleurotaceae</taxon>
        <taxon>Hohenbuehelia</taxon>
    </lineage>
</organism>
<dbReference type="InterPro" id="IPR011009">
    <property type="entry name" value="Kinase-like_dom_sf"/>
</dbReference>
<comment type="caution">
    <text evidence="3">The sequence shown here is derived from an EMBL/GenBank/DDBJ whole genome shotgun (WGS) entry which is preliminary data.</text>
</comment>
<name>A0ABR3IWM8_9AGAR</name>
<evidence type="ECO:0000259" key="2">
    <source>
        <dbReference type="PROSITE" id="PS50011"/>
    </source>
</evidence>
<dbReference type="PANTHER" id="PTHR44167:SF24">
    <property type="entry name" value="SERINE_THREONINE-PROTEIN KINASE CHK2"/>
    <property type="match status" value="1"/>
</dbReference>
<feature type="region of interest" description="Disordered" evidence="1">
    <location>
        <begin position="244"/>
        <end position="263"/>
    </location>
</feature>
<evidence type="ECO:0000313" key="4">
    <source>
        <dbReference type="Proteomes" id="UP001556367"/>
    </source>
</evidence>
<gene>
    <name evidence="3" type="ORF">HGRIS_013855</name>
</gene>
<proteinExistence type="predicted"/>
<dbReference type="EMBL" id="JASNQZ010000015">
    <property type="protein sequence ID" value="KAL0947779.1"/>
    <property type="molecule type" value="Genomic_DNA"/>
</dbReference>
<evidence type="ECO:0000313" key="3">
    <source>
        <dbReference type="EMBL" id="KAL0947779.1"/>
    </source>
</evidence>
<accession>A0ABR3IWM8</accession>
<sequence>MPTRDPELEALLDEYRTAGLLSEEQLDSSEIWWRDHQVWLQESGYMLRPRYHPGWIPSWKVSKKDKKKCEDRISSEYIHIMDGTRLSDGTVVIMKRLKPSEFPLEETIMAAFSEEPHASNTRNHCVPLYDVLHVPDDPKDSIILVMPLLRRAIDPNFDSVGEAVEFFRQIFEGVLYLHQNNVAHRDISTLNVMMDPRPLYPRLYHPFQDWMKADLSGYASHRHRTRHPVKYYLIDFGFARHYKTRDPPPRQAPRWGGDKSVPEHQSSAPCNPFAVDVYCLGNLIRQEFTVGTPFSSAKQGLEFMEPLLEDMTHTDPKLRPTMEEVVARFETIMQGLSSRTLRSPVVDTEEDPVLGFFRAIGHWWRRIQYVVTRTPAIPPPPSC</sequence>
<dbReference type="Pfam" id="PF00069">
    <property type="entry name" value="Pkinase"/>
    <property type="match status" value="1"/>
</dbReference>
<dbReference type="Gene3D" id="1.10.510.10">
    <property type="entry name" value="Transferase(Phosphotransferase) domain 1"/>
    <property type="match status" value="1"/>
</dbReference>
<protein>
    <recommendedName>
        <fullName evidence="2">Protein kinase domain-containing protein</fullName>
    </recommendedName>
</protein>
<dbReference type="SMART" id="SM00220">
    <property type="entry name" value="S_TKc"/>
    <property type="match status" value="1"/>
</dbReference>
<dbReference type="InterPro" id="IPR000719">
    <property type="entry name" value="Prot_kinase_dom"/>
</dbReference>
<dbReference type="PANTHER" id="PTHR44167">
    <property type="entry name" value="OVARIAN-SPECIFIC SERINE/THREONINE-PROTEIN KINASE LOK-RELATED"/>
    <property type="match status" value="1"/>
</dbReference>
<dbReference type="Proteomes" id="UP001556367">
    <property type="component" value="Unassembled WGS sequence"/>
</dbReference>
<evidence type="ECO:0000256" key="1">
    <source>
        <dbReference type="SAM" id="MobiDB-lite"/>
    </source>
</evidence>
<dbReference type="PROSITE" id="PS50011">
    <property type="entry name" value="PROTEIN_KINASE_DOM"/>
    <property type="match status" value="1"/>
</dbReference>
<keyword evidence="4" id="KW-1185">Reference proteome</keyword>